<keyword evidence="4" id="KW-0808">Transferase</keyword>
<comment type="catalytic activity">
    <reaction evidence="1">
        <text>ATP + protein L-histidine = ADP + protein N-phospho-L-histidine.</text>
        <dbReference type="EC" id="2.7.13.3"/>
    </reaction>
</comment>
<dbReference type="InterPro" id="IPR000014">
    <property type="entry name" value="PAS"/>
</dbReference>
<dbReference type="InterPro" id="IPR011006">
    <property type="entry name" value="CheY-like_superfamily"/>
</dbReference>
<dbReference type="AlphaFoldDB" id="A0A923N8W4"/>
<dbReference type="PROSITE" id="PS50113">
    <property type="entry name" value="PAC"/>
    <property type="match status" value="1"/>
</dbReference>
<dbReference type="SUPFAM" id="SSF52172">
    <property type="entry name" value="CheY-like"/>
    <property type="match status" value="1"/>
</dbReference>
<evidence type="ECO:0000313" key="11">
    <source>
        <dbReference type="EMBL" id="MBC5993541.1"/>
    </source>
</evidence>
<feature type="domain" description="PAS" evidence="9">
    <location>
        <begin position="388"/>
        <end position="458"/>
    </location>
</feature>
<dbReference type="Pfam" id="PF08447">
    <property type="entry name" value="PAS_3"/>
    <property type="match status" value="1"/>
</dbReference>
<evidence type="ECO:0000256" key="4">
    <source>
        <dbReference type="ARBA" id="ARBA00022679"/>
    </source>
</evidence>
<dbReference type="SUPFAM" id="SSF47384">
    <property type="entry name" value="Homodimeric domain of signal transducing histidine kinase"/>
    <property type="match status" value="1"/>
</dbReference>
<dbReference type="PROSITE" id="PS50110">
    <property type="entry name" value="RESPONSE_REGULATORY"/>
    <property type="match status" value="1"/>
</dbReference>
<feature type="coiled-coil region" evidence="7">
    <location>
        <begin position="245"/>
        <end position="272"/>
    </location>
</feature>
<dbReference type="InterPro" id="IPR052162">
    <property type="entry name" value="Sensor_kinase/Photoreceptor"/>
</dbReference>
<gene>
    <name evidence="11" type="ORF">H8S84_11900</name>
</gene>
<dbReference type="SUPFAM" id="SSF55785">
    <property type="entry name" value="PYP-like sensor domain (PAS domain)"/>
    <property type="match status" value="3"/>
</dbReference>
<dbReference type="Gene3D" id="3.30.450.20">
    <property type="entry name" value="PAS domain"/>
    <property type="match status" value="3"/>
</dbReference>
<dbReference type="EC" id="2.7.13.3" evidence="2"/>
<organism evidence="11 12">
    <name type="scientific">Pontibacter cellulosilyticus</name>
    <dbReference type="NCBI Taxonomy" id="1720253"/>
    <lineage>
        <taxon>Bacteria</taxon>
        <taxon>Pseudomonadati</taxon>
        <taxon>Bacteroidota</taxon>
        <taxon>Cytophagia</taxon>
        <taxon>Cytophagales</taxon>
        <taxon>Hymenobacteraceae</taxon>
        <taxon>Pontibacter</taxon>
    </lineage>
</organism>
<protein>
    <recommendedName>
        <fullName evidence="2">histidine kinase</fullName>
        <ecNumber evidence="2">2.7.13.3</ecNumber>
    </recommendedName>
</protein>
<dbReference type="CDD" id="cd00130">
    <property type="entry name" value="PAS"/>
    <property type="match status" value="3"/>
</dbReference>
<dbReference type="Pfam" id="PF13426">
    <property type="entry name" value="PAS_9"/>
    <property type="match status" value="1"/>
</dbReference>
<dbReference type="EMBL" id="JACRVF010000003">
    <property type="protein sequence ID" value="MBC5993541.1"/>
    <property type="molecule type" value="Genomic_DNA"/>
</dbReference>
<evidence type="ECO:0000259" key="9">
    <source>
        <dbReference type="PROSITE" id="PS50112"/>
    </source>
</evidence>
<evidence type="ECO:0000313" key="12">
    <source>
        <dbReference type="Proteomes" id="UP000603640"/>
    </source>
</evidence>
<feature type="modified residue" description="4-aspartylphosphate" evidence="6">
    <location>
        <position position="57"/>
    </location>
</feature>
<sequence>METNVKILILEHDPNDLELLLYELKKSSLNHTTEVVQTKQEFEKALVSFQPNVILSDYSLPSFDGLSAFHIKQSIMPATPFIIVSGTLGEERAVDLIKLGVTDFALKDKLYQIATKIQRALNEAEDREKKETAELQLRLREEQLQKIMNLSLDMICTLDENGCFVTVNAASTDILGYSPSELIGVRAISLAHEEDRETAIADGILFRNGKDLINYENRYIHKSGRIVHLSWSARWNLSENIGYCIARDITNIKQAEEKIRQSEKRFRTLIQNSEEGLALLAADGSIVERSPAAIRILGLHSNETSGKFRIDLVHPEDLPTINNACQIVNNNPNAVLTVEYRFRMPDGRFKWIETHLHNQLHEPAVAAVVLNFRDITERKLAELALERSEQKYRDLFNLSPTPMWLFDTETLRFLDVNEAAIKHYNYSREEFLSITLKDIRPKEELPQLETIQRNTKGTGEFFQTITRHTKKSGEVIVVDIKNSVLDLDGREVRLVLATDVSERVKHIQAIEEQNTKLREIAWMQSHVVRAPLARLMGLVNLLDIAPTGEAKNSQILHYLQSSAHELDEIIRDIVRKAEQVQCHTQLAITPSE</sequence>
<feature type="domain" description="PAS" evidence="9">
    <location>
        <begin position="262"/>
        <end position="332"/>
    </location>
</feature>
<keyword evidence="7" id="KW-0175">Coiled coil</keyword>
<name>A0A923N8W4_9BACT</name>
<dbReference type="Pfam" id="PF00072">
    <property type="entry name" value="Response_reg"/>
    <property type="match status" value="1"/>
</dbReference>
<dbReference type="SMART" id="SM00091">
    <property type="entry name" value="PAS"/>
    <property type="match status" value="3"/>
</dbReference>
<evidence type="ECO:0000256" key="6">
    <source>
        <dbReference type="PROSITE-ProRule" id="PRU00169"/>
    </source>
</evidence>
<dbReference type="InterPro" id="IPR001789">
    <property type="entry name" value="Sig_transdc_resp-reg_receiver"/>
</dbReference>
<dbReference type="PANTHER" id="PTHR43304">
    <property type="entry name" value="PHYTOCHROME-LIKE PROTEIN CPH1"/>
    <property type="match status" value="1"/>
</dbReference>
<evidence type="ECO:0000256" key="2">
    <source>
        <dbReference type="ARBA" id="ARBA00012438"/>
    </source>
</evidence>
<dbReference type="Proteomes" id="UP000603640">
    <property type="component" value="Unassembled WGS sequence"/>
</dbReference>
<dbReference type="CDD" id="cd00156">
    <property type="entry name" value="REC"/>
    <property type="match status" value="1"/>
</dbReference>
<dbReference type="InterPro" id="IPR035965">
    <property type="entry name" value="PAS-like_dom_sf"/>
</dbReference>
<keyword evidence="12" id="KW-1185">Reference proteome</keyword>
<feature type="coiled-coil region" evidence="7">
    <location>
        <begin position="107"/>
        <end position="145"/>
    </location>
</feature>
<evidence type="ECO:0000256" key="5">
    <source>
        <dbReference type="ARBA" id="ARBA00022777"/>
    </source>
</evidence>
<accession>A0A923N8W4</accession>
<reference evidence="11" key="1">
    <citation type="submission" date="2020-08" db="EMBL/GenBank/DDBJ databases">
        <title>Pontibacter sp. SD6 16S ribosomal RNA gene Genome sequencing and assembly.</title>
        <authorList>
            <person name="Kang M."/>
        </authorList>
    </citation>
    <scope>NUCLEOTIDE SEQUENCE</scope>
    <source>
        <strain evidence="11">SD6</strain>
    </source>
</reference>
<evidence type="ECO:0000256" key="3">
    <source>
        <dbReference type="ARBA" id="ARBA00022553"/>
    </source>
</evidence>
<dbReference type="Pfam" id="PF13188">
    <property type="entry name" value="PAS_8"/>
    <property type="match status" value="1"/>
</dbReference>
<dbReference type="NCBIfam" id="TIGR00229">
    <property type="entry name" value="sensory_box"/>
    <property type="match status" value="3"/>
</dbReference>
<evidence type="ECO:0000259" key="8">
    <source>
        <dbReference type="PROSITE" id="PS50110"/>
    </source>
</evidence>
<comment type="caution">
    <text evidence="11">The sequence shown here is derived from an EMBL/GenBank/DDBJ whole genome shotgun (WGS) entry which is preliminary data.</text>
</comment>
<keyword evidence="5" id="KW-0418">Kinase</keyword>
<dbReference type="PANTHER" id="PTHR43304:SF1">
    <property type="entry name" value="PAC DOMAIN-CONTAINING PROTEIN"/>
    <property type="match status" value="1"/>
</dbReference>
<dbReference type="Gene3D" id="3.40.50.2300">
    <property type="match status" value="1"/>
</dbReference>
<dbReference type="InterPro" id="IPR013655">
    <property type="entry name" value="PAS_fold_3"/>
</dbReference>
<evidence type="ECO:0000256" key="1">
    <source>
        <dbReference type="ARBA" id="ARBA00000085"/>
    </source>
</evidence>
<feature type="domain" description="PAC" evidence="10">
    <location>
        <begin position="336"/>
        <end position="387"/>
    </location>
</feature>
<dbReference type="PROSITE" id="PS50112">
    <property type="entry name" value="PAS"/>
    <property type="match status" value="3"/>
</dbReference>
<dbReference type="RefSeq" id="WP_187067565.1">
    <property type="nucleotide sequence ID" value="NZ_JACRVF010000003.1"/>
</dbReference>
<dbReference type="InterPro" id="IPR001610">
    <property type="entry name" value="PAC"/>
</dbReference>
<dbReference type="GO" id="GO:0000155">
    <property type="term" value="F:phosphorelay sensor kinase activity"/>
    <property type="evidence" value="ECO:0007669"/>
    <property type="project" value="InterPro"/>
</dbReference>
<dbReference type="InterPro" id="IPR000700">
    <property type="entry name" value="PAS-assoc_C"/>
</dbReference>
<evidence type="ECO:0000259" key="10">
    <source>
        <dbReference type="PROSITE" id="PS50113"/>
    </source>
</evidence>
<keyword evidence="3 6" id="KW-0597">Phosphoprotein</keyword>
<dbReference type="InterPro" id="IPR036097">
    <property type="entry name" value="HisK_dim/P_sf"/>
</dbReference>
<feature type="domain" description="PAS" evidence="9">
    <location>
        <begin position="140"/>
        <end position="197"/>
    </location>
</feature>
<dbReference type="SMART" id="SM00448">
    <property type="entry name" value="REC"/>
    <property type="match status" value="1"/>
</dbReference>
<evidence type="ECO:0000256" key="7">
    <source>
        <dbReference type="SAM" id="Coils"/>
    </source>
</evidence>
<feature type="domain" description="Response regulatory" evidence="8">
    <location>
        <begin position="6"/>
        <end position="122"/>
    </location>
</feature>
<dbReference type="GO" id="GO:0006355">
    <property type="term" value="P:regulation of DNA-templated transcription"/>
    <property type="evidence" value="ECO:0007669"/>
    <property type="project" value="InterPro"/>
</dbReference>
<proteinExistence type="predicted"/>
<dbReference type="SMART" id="SM00086">
    <property type="entry name" value="PAC"/>
    <property type="match status" value="3"/>
</dbReference>